<dbReference type="Proteomes" id="UP000653056">
    <property type="component" value="Unassembled WGS sequence"/>
</dbReference>
<accession>A0ABQ2YPZ1</accession>
<evidence type="ECO:0000313" key="2">
    <source>
        <dbReference type="Proteomes" id="UP000653056"/>
    </source>
</evidence>
<evidence type="ECO:0000313" key="1">
    <source>
        <dbReference type="EMBL" id="GGX88725.1"/>
    </source>
</evidence>
<keyword evidence="2" id="KW-1185">Reference proteome</keyword>
<protein>
    <submittedName>
        <fullName evidence="1">Uncharacterized protein</fullName>
    </submittedName>
</protein>
<reference evidence="2" key="1">
    <citation type="journal article" date="2019" name="Int. J. Syst. Evol. Microbiol.">
        <title>The Global Catalogue of Microorganisms (GCM) 10K type strain sequencing project: providing services to taxonomists for standard genome sequencing and annotation.</title>
        <authorList>
            <consortium name="The Broad Institute Genomics Platform"/>
            <consortium name="The Broad Institute Genome Sequencing Center for Infectious Disease"/>
            <person name="Wu L."/>
            <person name="Ma J."/>
        </authorList>
    </citation>
    <scope>NUCLEOTIDE SEQUENCE [LARGE SCALE GENOMIC DNA]</scope>
    <source>
        <strain evidence="2">KCTC 22228</strain>
    </source>
</reference>
<proteinExistence type="predicted"/>
<name>A0ABQ2YPZ1_9GAMM</name>
<dbReference type="EMBL" id="BMXS01000005">
    <property type="protein sequence ID" value="GGX88725.1"/>
    <property type="molecule type" value="Genomic_DNA"/>
</dbReference>
<organism evidence="1 2">
    <name type="scientific">Litchfieldella qijiaojingensis</name>
    <dbReference type="NCBI Taxonomy" id="980347"/>
    <lineage>
        <taxon>Bacteria</taxon>
        <taxon>Pseudomonadati</taxon>
        <taxon>Pseudomonadota</taxon>
        <taxon>Gammaproteobacteria</taxon>
        <taxon>Oceanospirillales</taxon>
        <taxon>Halomonadaceae</taxon>
        <taxon>Litchfieldella</taxon>
    </lineage>
</organism>
<gene>
    <name evidence="1" type="ORF">GCM10007160_15260</name>
</gene>
<sequence>MASCNSHLPRGLRLTDAEVLSLVRAVADYTAFFGLSEPNPAGEMPVGDASLSPIAVRSCPSDPFWRLDILPAGNGSEHFVCAFANTLTGDRYPLEIGEMGPDATMRRDHLSVIFAATNDKGFRNTVKEAQFDPQAQNFVRVSILYKAQDPQSQIRIVAPPQGGYLLALCVTAERAIVLRIAIQGPEEVQTIGADFHPRVLATGNGSTLILGDLRDGKAQAITHVLEVVER</sequence>
<comment type="caution">
    <text evidence="1">The sequence shown here is derived from an EMBL/GenBank/DDBJ whole genome shotgun (WGS) entry which is preliminary data.</text>
</comment>